<evidence type="ECO:0000313" key="8">
    <source>
        <dbReference type="EMBL" id="GKX27654.1"/>
    </source>
</evidence>
<evidence type="ECO:0000256" key="4">
    <source>
        <dbReference type="ARBA" id="ARBA00022989"/>
    </source>
</evidence>
<dbReference type="EMBL" id="BRLB01000001">
    <property type="protein sequence ID" value="GKX27654.1"/>
    <property type="molecule type" value="Genomic_DNA"/>
</dbReference>
<feature type="transmembrane region" description="Helical" evidence="6">
    <location>
        <begin position="12"/>
        <end position="30"/>
    </location>
</feature>
<reference evidence="8" key="1">
    <citation type="submission" date="2022-06" db="EMBL/GenBank/DDBJ databases">
        <title>Vallitalea longa sp. nov., an anaerobic bacterium isolated from marine sediment.</title>
        <authorList>
            <person name="Hirano S."/>
            <person name="Terahara T."/>
            <person name="Mori K."/>
            <person name="Hamada M."/>
            <person name="Matsumoto R."/>
            <person name="Kobayashi T."/>
        </authorList>
    </citation>
    <scope>NUCLEOTIDE SEQUENCE</scope>
    <source>
        <strain evidence="8">SH18-1</strain>
    </source>
</reference>
<name>A0A9W5Y949_9FIRM</name>
<keyword evidence="9" id="KW-1185">Reference proteome</keyword>
<evidence type="ECO:0000256" key="6">
    <source>
        <dbReference type="SAM" id="Phobius"/>
    </source>
</evidence>
<dbReference type="Pfam" id="PF13396">
    <property type="entry name" value="PLDc_N"/>
    <property type="match status" value="1"/>
</dbReference>
<protein>
    <recommendedName>
        <fullName evidence="7">Cardiolipin synthase N-terminal domain-containing protein</fullName>
    </recommendedName>
</protein>
<dbReference type="GO" id="GO:0005886">
    <property type="term" value="C:plasma membrane"/>
    <property type="evidence" value="ECO:0007669"/>
    <property type="project" value="UniProtKB-SubCell"/>
</dbReference>
<evidence type="ECO:0000256" key="2">
    <source>
        <dbReference type="ARBA" id="ARBA00022475"/>
    </source>
</evidence>
<sequence length="66" mass="7495">MDVLRDNLVYLLPLIILQAALALTALIHVLRHNEYKYGNRVVWVLVVIFIGFIGPILYFAIGKGDE</sequence>
<evidence type="ECO:0000256" key="1">
    <source>
        <dbReference type="ARBA" id="ARBA00004651"/>
    </source>
</evidence>
<organism evidence="8 9">
    <name type="scientific">Vallitalea longa</name>
    <dbReference type="NCBI Taxonomy" id="2936439"/>
    <lineage>
        <taxon>Bacteria</taxon>
        <taxon>Bacillati</taxon>
        <taxon>Bacillota</taxon>
        <taxon>Clostridia</taxon>
        <taxon>Lachnospirales</taxon>
        <taxon>Vallitaleaceae</taxon>
        <taxon>Vallitalea</taxon>
    </lineage>
</organism>
<keyword evidence="3 6" id="KW-0812">Transmembrane</keyword>
<accession>A0A9W5Y949</accession>
<comment type="caution">
    <text evidence="8">The sequence shown here is derived from an EMBL/GenBank/DDBJ whole genome shotgun (WGS) entry which is preliminary data.</text>
</comment>
<feature type="transmembrane region" description="Helical" evidence="6">
    <location>
        <begin position="42"/>
        <end position="61"/>
    </location>
</feature>
<evidence type="ECO:0000259" key="7">
    <source>
        <dbReference type="Pfam" id="PF13396"/>
    </source>
</evidence>
<evidence type="ECO:0000313" key="9">
    <source>
        <dbReference type="Proteomes" id="UP001144256"/>
    </source>
</evidence>
<dbReference type="AlphaFoldDB" id="A0A9W5Y949"/>
<comment type="subcellular location">
    <subcellularLocation>
        <location evidence="1">Cell membrane</location>
        <topology evidence="1">Multi-pass membrane protein</topology>
    </subcellularLocation>
</comment>
<gene>
    <name evidence="8" type="ORF">SH1V18_01340</name>
</gene>
<dbReference type="InterPro" id="IPR027379">
    <property type="entry name" value="CLS_N"/>
</dbReference>
<feature type="domain" description="Cardiolipin synthase N-terminal" evidence="7">
    <location>
        <begin position="20"/>
        <end position="62"/>
    </location>
</feature>
<evidence type="ECO:0000256" key="5">
    <source>
        <dbReference type="ARBA" id="ARBA00023136"/>
    </source>
</evidence>
<proteinExistence type="predicted"/>
<keyword evidence="2" id="KW-1003">Cell membrane</keyword>
<keyword evidence="5 6" id="KW-0472">Membrane</keyword>
<keyword evidence="4 6" id="KW-1133">Transmembrane helix</keyword>
<dbReference type="Proteomes" id="UP001144256">
    <property type="component" value="Unassembled WGS sequence"/>
</dbReference>
<evidence type="ECO:0000256" key="3">
    <source>
        <dbReference type="ARBA" id="ARBA00022692"/>
    </source>
</evidence>
<dbReference type="RefSeq" id="WP_281811157.1">
    <property type="nucleotide sequence ID" value="NZ_BRLB01000001.1"/>
</dbReference>